<reference evidence="1" key="1">
    <citation type="submission" date="2022-05" db="EMBL/GenBank/DDBJ databases">
        <title>A multi-omics perspective on studying reproductive biology in Daphnia sinensis.</title>
        <authorList>
            <person name="Jia J."/>
        </authorList>
    </citation>
    <scope>NUCLEOTIDE SEQUENCE</scope>
    <source>
        <strain evidence="1">WSL</strain>
    </source>
</reference>
<organism evidence="1 2">
    <name type="scientific">Daphnia sinensis</name>
    <dbReference type="NCBI Taxonomy" id="1820382"/>
    <lineage>
        <taxon>Eukaryota</taxon>
        <taxon>Metazoa</taxon>
        <taxon>Ecdysozoa</taxon>
        <taxon>Arthropoda</taxon>
        <taxon>Crustacea</taxon>
        <taxon>Branchiopoda</taxon>
        <taxon>Diplostraca</taxon>
        <taxon>Cladocera</taxon>
        <taxon>Anomopoda</taxon>
        <taxon>Daphniidae</taxon>
        <taxon>Daphnia</taxon>
        <taxon>Daphnia similis group</taxon>
    </lineage>
</organism>
<dbReference type="AlphaFoldDB" id="A0AAD5PLC4"/>
<gene>
    <name evidence="1" type="ORF">GHT06_001893</name>
</gene>
<accession>A0AAD5PLC4</accession>
<keyword evidence="2" id="KW-1185">Reference proteome</keyword>
<protein>
    <recommendedName>
        <fullName evidence="3">Baseplate protein</fullName>
    </recommendedName>
</protein>
<evidence type="ECO:0000313" key="2">
    <source>
        <dbReference type="Proteomes" id="UP000820818"/>
    </source>
</evidence>
<dbReference type="Proteomes" id="UP000820818">
    <property type="component" value="Unassembled WGS sequence"/>
</dbReference>
<dbReference type="EMBL" id="WJBH02000296">
    <property type="protein sequence ID" value="KAI9549493.1"/>
    <property type="molecule type" value="Genomic_DNA"/>
</dbReference>
<dbReference type="InterPro" id="IPR024364">
    <property type="entry name" value="Baseplate_phage_T4-like"/>
</dbReference>
<dbReference type="Pfam" id="PF12322">
    <property type="entry name" value="T4_baseplate"/>
    <property type="match status" value="1"/>
</dbReference>
<evidence type="ECO:0000313" key="1">
    <source>
        <dbReference type="EMBL" id="KAI9549493.1"/>
    </source>
</evidence>
<evidence type="ECO:0008006" key="3">
    <source>
        <dbReference type="Google" id="ProtNLM"/>
    </source>
</evidence>
<proteinExistence type="predicted"/>
<name>A0AAD5PLC4_9CRUS</name>
<comment type="caution">
    <text evidence="1">The sequence shown here is derived from an EMBL/GenBank/DDBJ whole genome shotgun (WGS) entry which is preliminary data.</text>
</comment>
<sequence length="232" mass="26153">MTSNDDITLKTPDALYTGSAIVDLIKSCIPSISNPWKIKMTDLNTILIAIRSATHGSTMEIESKCPSCGEQNTYDINLDEMLSNLKPVTFDPVYNIGDLILKMRPLTYEESNRGNMAHFEAERGLYELNNTNDEALKSKLSTELMKKINETTNEMLADAIESISTKDGTVVVDKSHIREYIRNIDKTTHAGIVTKFQQLKSTMDIDPIHLKCNECGHEYDQEFVINMTDFFG</sequence>